<dbReference type="InterPro" id="IPR005632">
    <property type="entry name" value="Chaperone_Skp"/>
</dbReference>
<sequence length="192" mass="20645">MALGRRSGPGTALAMAVALLFGVPPAAAQDTGLPTGQILTVSADRLFAESDFGQRVLSELEAEGIVLSAENERIIAELSREEEALTERRATTDPQAFRALADAFDRKVEEHRANQKAKLDALTLNREKARAVFFEAIRPVLETLMRDTGAGVILERSDVFLSANATDITANAIARINEAIGDGAGLETQIER</sequence>
<dbReference type="SMART" id="SM00935">
    <property type="entry name" value="OmpH"/>
    <property type="match status" value="1"/>
</dbReference>
<protein>
    <submittedName>
        <fullName evidence="2">OmpH family outer membrane protein</fullName>
    </submittedName>
</protein>
<comment type="caution">
    <text evidence="2">The sequence shown here is derived from an EMBL/GenBank/DDBJ whole genome shotgun (WGS) entry which is preliminary data.</text>
</comment>
<dbReference type="SUPFAM" id="SSF111384">
    <property type="entry name" value="OmpH-like"/>
    <property type="match status" value="1"/>
</dbReference>
<dbReference type="InterPro" id="IPR024930">
    <property type="entry name" value="Skp_dom_sf"/>
</dbReference>
<dbReference type="RefSeq" id="WP_249705838.1">
    <property type="nucleotide sequence ID" value="NZ_JAMFMB010000001.1"/>
</dbReference>
<accession>A0ABT0PWF6</accession>
<reference evidence="2" key="1">
    <citation type="submission" date="2022-05" db="EMBL/GenBank/DDBJ databases">
        <authorList>
            <person name="Park J.-S."/>
        </authorList>
    </citation>
    <scope>NUCLEOTIDE SEQUENCE</scope>
    <source>
        <strain evidence="2">2012CJ41-6</strain>
    </source>
</reference>
<dbReference type="EMBL" id="JAMFMB010000001">
    <property type="protein sequence ID" value="MCL6281936.1"/>
    <property type="molecule type" value="Genomic_DNA"/>
</dbReference>
<feature type="chain" id="PRO_5045680620" evidence="1">
    <location>
        <begin position="29"/>
        <end position="192"/>
    </location>
</feature>
<dbReference type="Gene3D" id="3.30.910.20">
    <property type="entry name" value="Skp domain"/>
    <property type="match status" value="1"/>
</dbReference>
<organism evidence="2 3">
    <name type="scientific">Ruegeria spongiae</name>
    <dbReference type="NCBI Taxonomy" id="2942209"/>
    <lineage>
        <taxon>Bacteria</taxon>
        <taxon>Pseudomonadati</taxon>
        <taxon>Pseudomonadota</taxon>
        <taxon>Alphaproteobacteria</taxon>
        <taxon>Rhodobacterales</taxon>
        <taxon>Roseobacteraceae</taxon>
        <taxon>Ruegeria</taxon>
    </lineage>
</organism>
<evidence type="ECO:0000256" key="1">
    <source>
        <dbReference type="SAM" id="SignalP"/>
    </source>
</evidence>
<keyword evidence="1" id="KW-0732">Signal</keyword>
<keyword evidence="3" id="KW-1185">Reference proteome</keyword>
<dbReference type="Proteomes" id="UP001203880">
    <property type="component" value="Unassembled WGS sequence"/>
</dbReference>
<proteinExistence type="predicted"/>
<feature type="signal peptide" evidence="1">
    <location>
        <begin position="1"/>
        <end position="28"/>
    </location>
</feature>
<evidence type="ECO:0000313" key="2">
    <source>
        <dbReference type="EMBL" id="MCL6281936.1"/>
    </source>
</evidence>
<name>A0ABT0PWF6_9RHOB</name>
<evidence type="ECO:0000313" key="3">
    <source>
        <dbReference type="Proteomes" id="UP001203880"/>
    </source>
</evidence>
<dbReference type="Pfam" id="PF03938">
    <property type="entry name" value="OmpH"/>
    <property type="match status" value="1"/>
</dbReference>
<gene>
    <name evidence="2" type="ORF">M3P21_00180</name>
</gene>